<dbReference type="InterPro" id="IPR001806">
    <property type="entry name" value="Small_GTPase"/>
</dbReference>
<reference evidence="3 4" key="1">
    <citation type="submission" date="2022-05" db="EMBL/GenBank/DDBJ databases">
        <authorList>
            <consortium name="Genoscope - CEA"/>
            <person name="William W."/>
        </authorList>
    </citation>
    <scope>NUCLEOTIDE SEQUENCE [LARGE SCALE GENOMIC DNA]</scope>
</reference>
<keyword evidence="4" id="KW-1185">Reference proteome</keyword>
<dbReference type="PRINTS" id="PR00449">
    <property type="entry name" value="RASTRNSFRMNG"/>
</dbReference>
<dbReference type="PANTHER" id="PTHR24072">
    <property type="entry name" value="RHO FAMILY GTPASE"/>
    <property type="match status" value="1"/>
</dbReference>
<dbReference type="Pfam" id="PF00071">
    <property type="entry name" value="Ras"/>
    <property type="match status" value="1"/>
</dbReference>
<dbReference type="NCBIfam" id="TIGR00231">
    <property type="entry name" value="small_GTP"/>
    <property type="match status" value="1"/>
</dbReference>
<dbReference type="SMART" id="SM00175">
    <property type="entry name" value="RAB"/>
    <property type="match status" value="1"/>
</dbReference>
<gene>
    <name evidence="3" type="ORF">PEVE_00013256</name>
</gene>
<dbReference type="InterPro" id="IPR005225">
    <property type="entry name" value="Small_GTP-bd"/>
</dbReference>
<keyword evidence="1" id="KW-0547">Nucleotide-binding</keyword>
<dbReference type="Proteomes" id="UP001159427">
    <property type="component" value="Unassembled WGS sequence"/>
</dbReference>
<dbReference type="Gene3D" id="3.40.50.300">
    <property type="entry name" value="P-loop containing nucleotide triphosphate hydrolases"/>
    <property type="match status" value="1"/>
</dbReference>
<dbReference type="PROSITE" id="PS51421">
    <property type="entry name" value="RAS"/>
    <property type="match status" value="1"/>
</dbReference>
<proteinExistence type="predicted"/>
<evidence type="ECO:0000313" key="3">
    <source>
        <dbReference type="EMBL" id="CAH3180995.1"/>
    </source>
</evidence>
<keyword evidence="2" id="KW-0342">GTP-binding</keyword>
<evidence type="ECO:0000256" key="1">
    <source>
        <dbReference type="ARBA" id="ARBA00022741"/>
    </source>
</evidence>
<protein>
    <submittedName>
        <fullName evidence="3">Uncharacterized protein</fullName>
    </submittedName>
</protein>
<dbReference type="EMBL" id="CALNXI010001990">
    <property type="protein sequence ID" value="CAH3180995.1"/>
    <property type="molecule type" value="Genomic_DNA"/>
</dbReference>
<dbReference type="InterPro" id="IPR027417">
    <property type="entry name" value="P-loop_NTPase"/>
</dbReference>
<evidence type="ECO:0000313" key="4">
    <source>
        <dbReference type="Proteomes" id="UP001159427"/>
    </source>
</evidence>
<dbReference type="PROSITE" id="PS51420">
    <property type="entry name" value="RHO"/>
    <property type="match status" value="1"/>
</dbReference>
<dbReference type="SMART" id="SM00174">
    <property type="entry name" value="RHO"/>
    <property type="match status" value="1"/>
</dbReference>
<sequence>MKNNERKLLVEEPENRVVKCVLVGDGGVGKTSLLVSYLTNGFPNNYIPTAFDDYSVTVKVDKVPYTLQFCDTAGQASLHCFSFEDFDALRPLCYPSTDVFIICFSVVSPTSFANVSQKWLPEIRKYSRTVPVVLVGTHCDLRTDVQELIRLSKLGQEPITGQKAESFVKKAGIVCYIETSAVTQKNMKSVFDEAIINGLRPPTSNKRSDLKGCVCSVM</sequence>
<dbReference type="SMART" id="SM00173">
    <property type="entry name" value="RAS"/>
    <property type="match status" value="1"/>
</dbReference>
<comment type="caution">
    <text evidence="3">The sequence shown here is derived from an EMBL/GenBank/DDBJ whole genome shotgun (WGS) entry which is preliminary data.</text>
</comment>
<organism evidence="3 4">
    <name type="scientific">Porites evermanni</name>
    <dbReference type="NCBI Taxonomy" id="104178"/>
    <lineage>
        <taxon>Eukaryota</taxon>
        <taxon>Metazoa</taxon>
        <taxon>Cnidaria</taxon>
        <taxon>Anthozoa</taxon>
        <taxon>Hexacorallia</taxon>
        <taxon>Scleractinia</taxon>
        <taxon>Fungiina</taxon>
        <taxon>Poritidae</taxon>
        <taxon>Porites</taxon>
    </lineage>
</organism>
<dbReference type="PROSITE" id="PS51419">
    <property type="entry name" value="RAB"/>
    <property type="match status" value="1"/>
</dbReference>
<dbReference type="SUPFAM" id="SSF52540">
    <property type="entry name" value="P-loop containing nucleoside triphosphate hydrolases"/>
    <property type="match status" value="1"/>
</dbReference>
<dbReference type="InterPro" id="IPR003578">
    <property type="entry name" value="Small_GTPase_Rho"/>
</dbReference>
<evidence type="ECO:0000256" key="2">
    <source>
        <dbReference type="ARBA" id="ARBA00023134"/>
    </source>
</evidence>
<name>A0ABN8RNN8_9CNID</name>
<accession>A0ABN8RNN8</accession>